<proteinExistence type="predicted"/>
<keyword evidence="1" id="KW-0812">Transmembrane</keyword>
<evidence type="ECO:0000256" key="1">
    <source>
        <dbReference type="SAM" id="Phobius"/>
    </source>
</evidence>
<dbReference type="EMBL" id="CP000909">
    <property type="protein sequence ID" value="ABY33347.1"/>
    <property type="molecule type" value="Genomic_DNA"/>
</dbReference>
<evidence type="ECO:0000313" key="3">
    <source>
        <dbReference type="Proteomes" id="UP000002008"/>
    </source>
</evidence>
<dbReference type="KEGG" id="cau:Caur_0093"/>
<feature type="transmembrane region" description="Helical" evidence="1">
    <location>
        <begin position="38"/>
        <end position="62"/>
    </location>
</feature>
<reference evidence="3" key="1">
    <citation type="journal article" date="2011" name="BMC Genomics">
        <title>Complete genome sequence of the filamentous anoxygenic phototrophic bacterium Chloroflexus aurantiacus.</title>
        <authorList>
            <person name="Tang K.H."/>
            <person name="Barry K."/>
            <person name="Chertkov O."/>
            <person name="Dalin E."/>
            <person name="Han C.S."/>
            <person name="Hauser L.J."/>
            <person name="Honchak B.M."/>
            <person name="Karbach L.E."/>
            <person name="Land M.L."/>
            <person name="Lapidus A."/>
            <person name="Larimer F.W."/>
            <person name="Mikhailova N."/>
            <person name="Pitluck S."/>
            <person name="Pierson B.K."/>
            <person name="Blankenship R.E."/>
        </authorList>
    </citation>
    <scope>NUCLEOTIDE SEQUENCE [LARGE SCALE GENOMIC DNA]</scope>
    <source>
        <strain evidence="3">ATCC 29366 / DSM 635 / J-10-fl</strain>
    </source>
</reference>
<sequence>MARKDLDIRIKFLLIGAEVLFVGILSLMRIAITGWLVLIFGFLLIAWVVFHLVLMSVFILNLRSSTMDMVLFITVHLSYLLAWLFQSDADDVRVRWVIQLFPFTGGLEPFLAAWGGTLFLIATAVNLVCYAVIFILVIVRIVQFLVSLNKDAQAA</sequence>
<keyword evidence="3" id="KW-1185">Reference proteome</keyword>
<organism evidence="2 3">
    <name type="scientific">Chloroflexus aurantiacus (strain ATCC 29366 / DSM 635 / J-10-fl)</name>
    <dbReference type="NCBI Taxonomy" id="324602"/>
    <lineage>
        <taxon>Bacteria</taxon>
        <taxon>Bacillati</taxon>
        <taxon>Chloroflexota</taxon>
        <taxon>Chloroflexia</taxon>
        <taxon>Chloroflexales</taxon>
        <taxon>Chloroflexineae</taxon>
        <taxon>Chloroflexaceae</taxon>
        <taxon>Chloroflexus</taxon>
    </lineage>
</organism>
<accession>A9WBE0</accession>
<dbReference type="RefSeq" id="WP_012256003.1">
    <property type="nucleotide sequence ID" value="NC_010175.1"/>
</dbReference>
<feature type="transmembrane region" description="Helical" evidence="1">
    <location>
        <begin position="69"/>
        <end position="86"/>
    </location>
</feature>
<keyword evidence="1" id="KW-0472">Membrane</keyword>
<dbReference type="PATRIC" id="fig|324602.8.peg.105"/>
<name>A9WBE0_CHLAA</name>
<feature type="transmembrane region" description="Helical" evidence="1">
    <location>
        <begin position="111"/>
        <end position="139"/>
    </location>
</feature>
<dbReference type="HOGENOM" id="CLU_1692346_0_0_0"/>
<feature type="transmembrane region" description="Helical" evidence="1">
    <location>
        <begin position="12"/>
        <end position="32"/>
    </location>
</feature>
<dbReference type="EnsemblBacteria" id="ABY33347">
    <property type="protein sequence ID" value="ABY33347"/>
    <property type="gene ID" value="Caur_0093"/>
</dbReference>
<gene>
    <name evidence="2" type="ordered locus">Caur_0093</name>
</gene>
<dbReference type="Proteomes" id="UP000002008">
    <property type="component" value="Chromosome"/>
</dbReference>
<dbReference type="AlphaFoldDB" id="A9WBE0"/>
<evidence type="ECO:0000313" key="2">
    <source>
        <dbReference type="EMBL" id="ABY33347.1"/>
    </source>
</evidence>
<protein>
    <submittedName>
        <fullName evidence="2">Uncharacterized protein</fullName>
    </submittedName>
</protein>
<keyword evidence="1" id="KW-1133">Transmembrane helix</keyword>
<dbReference type="InParanoid" id="A9WBE0"/>